<dbReference type="AlphaFoldDB" id="A0A0R2EQ95"/>
<comment type="caution">
    <text evidence="1">The sequence shown here is derived from an EMBL/GenBank/DDBJ whole genome shotgun (WGS) entry which is preliminary data.</text>
</comment>
<name>A0A0R2EQ95_9LACO</name>
<accession>A0A0R2EQ95</accession>
<sequence length="409" mass="46564">MGFFSRIRSMFQSSQQKAGYTGQNFDFSNWQGHDFFGESNHALTTSEAVYSVILRLSNTVSSLPINLYHNYDVANMDVANLLKVAPNNSLHAFDFFSQLETSRDTKGNGYALIVRDQYLQPIELIPISADYVTPMINLDDQSLWYRITGRNKDATVFNSEVIHVKSLETIEGVKGISPIKVLKSALEFDEAVQAFNLSEMNKTDSFVVQYDRTIDPEKRKAVLDDFRHFAQDNGGALFQEKGFSINQLSRDFQSSDMVNTEKITRSRIANVYNVPLSFLNESFSEGVSSNEELMTQFTQMTLLPIVKQYESEFNRKLLTDYQRQQGYYFKFNLNGLLRGNITARTAFYQMMIRNGIVTPNDVRALEDMPPDSDPMADTLFISGDLYPINMDPTQRKGVKSNDTTKVSDD</sequence>
<dbReference type="RefSeq" id="WP_054734149.1">
    <property type="nucleotide sequence ID" value="NZ_AYZM01000171.1"/>
</dbReference>
<protein>
    <submittedName>
        <fullName evidence="1">Portal protein</fullName>
    </submittedName>
</protein>
<organism evidence="1 2">
    <name type="scientific">Secundilactobacillus similis DSM 23365 = JCM 2765</name>
    <dbReference type="NCBI Taxonomy" id="1423804"/>
    <lineage>
        <taxon>Bacteria</taxon>
        <taxon>Bacillati</taxon>
        <taxon>Bacillota</taxon>
        <taxon>Bacilli</taxon>
        <taxon>Lactobacillales</taxon>
        <taxon>Lactobacillaceae</taxon>
        <taxon>Secundilactobacillus</taxon>
    </lineage>
</organism>
<dbReference type="STRING" id="1423804.FD14_GL002501"/>
<dbReference type="NCBIfam" id="TIGR01537">
    <property type="entry name" value="portal_HK97"/>
    <property type="match status" value="1"/>
</dbReference>
<dbReference type="EMBL" id="AYZM01000171">
    <property type="protein sequence ID" value="KRN17779.1"/>
    <property type="molecule type" value="Genomic_DNA"/>
</dbReference>
<dbReference type="InterPro" id="IPR006427">
    <property type="entry name" value="Portal_HK97"/>
</dbReference>
<dbReference type="OrthoDB" id="9765386at2"/>
<gene>
    <name evidence="1" type="ORF">FD14_GL002501</name>
</gene>
<keyword evidence="2" id="KW-1185">Reference proteome</keyword>
<dbReference type="Proteomes" id="UP000051442">
    <property type="component" value="Unassembled WGS sequence"/>
</dbReference>
<dbReference type="InterPro" id="IPR006944">
    <property type="entry name" value="Phage/GTA_portal"/>
</dbReference>
<evidence type="ECO:0000313" key="1">
    <source>
        <dbReference type="EMBL" id="KRN17779.1"/>
    </source>
</evidence>
<reference evidence="1 2" key="1">
    <citation type="journal article" date="2015" name="Genome Announc.">
        <title>Expanding the biotechnology potential of lactobacilli through comparative genomics of 213 strains and associated genera.</title>
        <authorList>
            <person name="Sun Z."/>
            <person name="Harris H.M."/>
            <person name="McCann A."/>
            <person name="Guo C."/>
            <person name="Argimon S."/>
            <person name="Zhang W."/>
            <person name="Yang X."/>
            <person name="Jeffery I.B."/>
            <person name="Cooney J.C."/>
            <person name="Kagawa T.F."/>
            <person name="Liu W."/>
            <person name="Song Y."/>
            <person name="Salvetti E."/>
            <person name="Wrobel A."/>
            <person name="Rasinkangas P."/>
            <person name="Parkhill J."/>
            <person name="Rea M.C."/>
            <person name="O'Sullivan O."/>
            <person name="Ritari J."/>
            <person name="Douillard F.P."/>
            <person name="Paul Ross R."/>
            <person name="Yang R."/>
            <person name="Briner A.E."/>
            <person name="Felis G.E."/>
            <person name="de Vos W.M."/>
            <person name="Barrangou R."/>
            <person name="Klaenhammer T.R."/>
            <person name="Caufield P.W."/>
            <person name="Cui Y."/>
            <person name="Zhang H."/>
            <person name="O'Toole P.W."/>
        </authorList>
    </citation>
    <scope>NUCLEOTIDE SEQUENCE [LARGE SCALE GENOMIC DNA]</scope>
    <source>
        <strain evidence="1 2">DSM 23365</strain>
    </source>
</reference>
<dbReference type="Pfam" id="PF04860">
    <property type="entry name" value="Phage_portal"/>
    <property type="match status" value="1"/>
</dbReference>
<evidence type="ECO:0000313" key="2">
    <source>
        <dbReference type="Proteomes" id="UP000051442"/>
    </source>
</evidence>
<proteinExistence type="predicted"/>
<dbReference type="PATRIC" id="fig|1423804.4.peg.2704"/>